<name>A0AAV5RLQ1_STABA</name>
<reference evidence="13 14" key="1">
    <citation type="journal article" date="2023" name="Elife">
        <title>Identification of key yeast species and microbe-microbe interactions impacting larval growth of Drosophila in the wild.</title>
        <authorList>
            <person name="Mure A."/>
            <person name="Sugiura Y."/>
            <person name="Maeda R."/>
            <person name="Honda K."/>
            <person name="Sakurai N."/>
            <person name="Takahashi Y."/>
            <person name="Watada M."/>
            <person name="Katoh T."/>
            <person name="Gotoh A."/>
            <person name="Gotoh Y."/>
            <person name="Taniguchi I."/>
            <person name="Nakamura K."/>
            <person name="Hayashi T."/>
            <person name="Katayama T."/>
            <person name="Uemura T."/>
            <person name="Hattori Y."/>
        </authorList>
    </citation>
    <scope>NUCLEOTIDE SEQUENCE [LARGE SCALE GENOMIC DNA]</scope>
    <source>
        <strain evidence="13 14">SB-73</strain>
    </source>
</reference>
<dbReference type="InterPro" id="IPR027794">
    <property type="entry name" value="tRNase_Z_dom"/>
</dbReference>
<evidence type="ECO:0000259" key="11">
    <source>
        <dbReference type="Pfam" id="PF12706"/>
    </source>
</evidence>
<keyword evidence="5" id="KW-0819">tRNA processing</keyword>
<dbReference type="EMBL" id="BTGC01000008">
    <property type="protein sequence ID" value="GMM51673.1"/>
    <property type="molecule type" value="Genomic_DNA"/>
</dbReference>
<dbReference type="InterPro" id="IPR001279">
    <property type="entry name" value="Metallo-B-lactamas"/>
</dbReference>
<keyword evidence="10" id="KW-0862">Zinc</keyword>
<sequence>MSTYIQCLSRISTDVKQPSIYLTSKNGPRYIFGTIGEGLQRLRDRRSFRTNRLTALFLTGTTEWDSVSGLPGLLLCLNSRGVAIDKLYVGDGQLENAQEMVNSWNLFKFHDPIATEPVSEIYEDGNIQVIPLNFAGSSSFILNMKPLRGKFLAKKAIALGVKPGKQFGLLCNKQEVVLENGVVVKPEDVIEEPETPAKVLILDLPTESSLVECLQQLPSHLNKLKKRPATLKSDLEAELHLCYLFLGEELKDLEHILEKFHTMLQCKIVVSHKSLYADPPLFNEFVAYQSKFRAEFPRFFPLFYSKNAETHLDPSLTAKGIEVLSLQHSYVLEHNTKKESVFIPETFPEMEVTDVEPNFIPCASLSEPQVITLGTGASVPTKYRNVISTVVRHRSGSAILDAGEATLNNLTRIYGPRTDEFIDELQLCYISHMHADHHIGMLSIIERFQQIQQQKETKKTLVVAGPKLYINFCKTWLKSVTGVRFVDNNSCLLRYNPDGRVFPDFSVKTCPAIHCASSYNVTIDFFKTDTAQNFRVSYSGDTRPNMEFAKLGSGSDLLIHEATHGDDLTEEALAKKHSTISEAISVAIEMQAKSLVLTHISQRYPRLPDVGSLFDAENPHSMPLCFAFDTMTFGLSDIPELQSMVPKMSELMEAE</sequence>
<gene>
    <name evidence="13" type="ORF">DASB73_026360</name>
</gene>
<dbReference type="GO" id="GO:0005739">
    <property type="term" value="C:mitochondrion"/>
    <property type="evidence" value="ECO:0007669"/>
    <property type="project" value="TreeGrafter"/>
</dbReference>
<keyword evidence="14" id="KW-1185">Reference proteome</keyword>
<keyword evidence="7" id="KW-0479">Metal-binding</keyword>
<evidence type="ECO:0000256" key="5">
    <source>
        <dbReference type="ARBA" id="ARBA00022694"/>
    </source>
</evidence>
<evidence type="ECO:0000259" key="12">
    <source>
        <dbReference type="Pfam" id="PF13691"/>
    </source>
</evidence>
<comment type="catalytic activity">
    <reaction evidence="1">
        <text>Endonucleolytic cleavage of RNA, removing extra 3' nucleotides from tRNA precursor, generating 3' termini of tRNAs. A 3'-hydroxy group is left at the tRNA terminus and a 5'-phosphoryl group is left at the trailer molecule.</text>
        <dbReference type="EC" id="3.1.26.11"/>
    </reaction>
</comment>
<evidence type="ECO:0000256" key="7">
    <source>
        <dbReference type="ARBA" id="ARBA00022723"/>
    </source>
</evidence>
<evidence type="ECO:0000313" key="13">
    <source>
        <dbReference type="EMBL" id="GMM51673.1"/>
    </source>
</evidence>
<evidence type="ECO:0000256" key="9">
    <source>
        <dbReference type="ARBA" id="ARBA00022801"/>
    </source>
</evidence>
<dbReference type="Proteomes" id="UP001362899">
    <property type="component" value="Unassembled WGS sequence"/>
</dbReference>
<dbReference type="GO" id="GO:1990180">
    <property type="term" value="P:mitochondrial tRNA 3'-end processing"/>
    <property type="evidence" value="ECO:0007669"/>
    <property type="project" value="TreeGrafter"/>
</dbReference>
<keyword evidence="6" id="KW-0540">Nuclease</keyword>
<dbReference type="GO" id="GO:0042781">
    <property type="term" value="F:3'-tRNA processing endoribonuclease activity"/>
    <property type="evidence" value="ECO:0007669"/>
    <property type="project" value="UniProtKB-EC"/>
</dbReference>
<accession>A0AAV5RLQ1</accession>
<evidence type="ECO:0000256" key="6">
    <source>
        <dbReference type="ARBA" id="ARBA00022722"/>
    </source>
</evidence>
<organism evidence="13 14">
    <name type="scientific">Starmerella bacillaris</name>
    <name type="common">Yeast</name>
    <name type="synonym">Candida zemplinina</name>
    <dbReference type="NCBI Taxonomy" id="1247836"/>
    <lineage>
        <taxon>Eukaryota</taxon>
        <taxon>Fungi</taxon>
        <taxon>Dikarya</taxon>
        <taxon>Ascomycota</taxon>
        <taxon>Saccharomycotina</taxon>
        <taxon>Dipodascomycetes</taxon>
        <taxon>Dipodascales</taxon>
        <taxon>Trichomonascaceae</taxon>
        <taxon>Starmerella</taxon>
    </lineage>
</organism>
<dbReference type="InterPro" id="IPR036866">
    <property type="entry name" value="RibonucZ/Hydroxyglut_hydro"/>
</dbReference>
<evidence type="ECO:0000256" key="8">
    <source>
        <dbReference type="ARBA" id="ARBA00022759"/>
    </source>
</evidence>
<dbReference type="Gene3D" id="3.60.15.10">
    <property type="entry name" value="Ribonuclease Z/Hydroxyacylglutathione hydrolase-like"/>
    <property type="match status" value="3"/>
</dbReference>
<keyword evidence="8" id="KW-0255">Endonuclease</keyword>
<evidence type="ECO:0000256" key="1">
    <source>
        <dbReference type="ARBA" id="ARBA00000402"/>
    </source>
</evidence>
<evidence type="ECO:0000256" key="3">
    <source>
        <dbReference type="ARBA" id="ARBA00007823"/>
    </source>
</evidence>
<comment type="similarity">
    <text evidence="3">Belongs to the RNase Z family.</text>
</comment>
<keyword evidence="9" id="KW-0378">Hydrolase</keyword>
<comment type="cofactor">
    <cofactor evidence="2">
        <name>Zn(2+)</name>
        <dbReference type="ChEBI" id="CHEBI:29105"/>
    </cofactor>
</comment>
<protein>
    <recommendedName>
        <fullName evidence="4">ribonuclease Z</fullName>
        <ecNumber evidence="4">3.1.26.11</ecNumber>
    </recommendedName>
</protein>
<dbReference type="SUPFAM" id="SSF56281">
    <property type="entry name" value="Metallo-hydrolase/oxidoreductase"/>
    <property type="match status" value="2"/>
</dbReference>
<comment type="caution">
    <text evidence="13">The sequence shown here is derived from an EMBL/GenBank/DDBJ whole genome shotgun (WGS) entry which is preliminary data.</text>
</comment>
<dbReference type="CDD" id="cd07718">
    <property type="entry name" value="RNaseZ_ELAC1_ELAC2-C-term-like_MBL-fold"/>
    <property type="match status" value="1"/>
</dbReference>
<dbReference type="Pfam" id="PF12706">
    <property type="entry name" value="Lactamase_B_2"/>
    <property type="match status" value="1"/>
</dbReference>
<dbReference type="Pfam" id="PF13691">
    <property type="entry name" value="Lactamase_B_4"/>
    <property type="match status" value="1"/>
</dbReference>
<feature type="domain" description="Metallo-beta-lactamase" evidence="11">
    <location>
        <begin position="400"/>
        <end position="600"/>
    </location>
</feature>
<dbReference type="EC" id="3.1.26.11" evidence="4"/>
<evidence type="ECO:0000313" key="14">
    <source>
        <dbReference type="Proteomes" id="UP001362899"/>
    </source>
</evidence>
<feature type="domain" description="tRNase Z endonuclease" evidence="12">
    <location>
        <begin position="7"/>
        <end position="69"/>
    </location>
</feature>
<evidence type="ECO:0000256" key="4">
    <source>
        <dbReference type="ARBA" id="ARBA00012477"/>
    </source>
</evidence>
<evidence type="ECO:0000256" key="10">
    <source>
        <dbReference type="ARBA" id="ARBA00022833"/>
    </source>
</evidence>
<evidence type="ECO:0000256" key="2">
    <source>
        <dbReference type="ARBA" id="ARBA00001947"/>
    </source>
</evidence>
<dbReference type="AlphaFoldDB" id="A0AAV5RLQ1"/>
<dbReference type="PANTHER" id="PTHR12553">
    <property type="entry name" value="ZINC PHOSPHODIESTERASE ELAC PROTEIN 2"/>
    <property type="match status" value="1"/>
</dbReference>
<dbReference type="GO" id="GO:0046872">
    <property type="term" value="F:metal ion binding"/>
    <property type="evidence" value="ECO:0007669"/>
    <property type="project" value="UniProtKB-KW"/>
</dbReference>
<proteinExistence type="inferred from homology"/>
<dbReference type="InterPro" id="IPR047151">
    <property type="entry name" value="RNZ2-like"/>
</dbReference>
<dbReference type="PANTHER" id="PTHR12553:SF49">
    <property type="entry name" value="ZINC PHOSPHODIESTERASE ELAC PROTEIN 2"/>
    <property type="match status" value="1"/>
</dbReference>